<proteinExistence type="predicted"/>
<evidence type="ECO:0000313" key="1">
    <source>
        <dbReference type="EMBL" id="OOG00672.1"/>
    </source>
</evidence>
<dbReference type="STRING" id="602072.A0A1R3S1V4"/>
<dbReference type="OrthoDB" id="5371510at2759"/>
<evidence type="ECO:0000313" key="2">
    <source>
        <dbReference type="Proteomes" id="UP000188318"/>
    </source>
</evidence>
<dbReference type="VEuPathDB" id="FungiDB:ASPCADRAFT_158945"/>
<gene>
    <name evidence="1" type="ORF">ASPCADRAFT_158945</name>
</gene>
<sequence>MEFPAHKADPCTGARPSITTDRGASSINVLLMDGADTLVFIDPPSYRPTWSMQPQSITSIPHRIQSKSLLSTESSYFTKLFEPRKQARIIKRRNLEGKLPDGIKYAIDLTPPSTDDEAVAFTTELSCPLGIRSWARASQRWRLPAKYVDGRDEDDHNLPSEYSESRHRMGILHILQALGGIRPILDTPCKLWTFFALAKVFDVATQGQIKVEILTWIYESNNSRLIEIYPEITYRVACGIQCDYLCHDSFCILVGEEALLRLSNAEKGPRLQWPQSTFHGRLREPLDDEDSQRVEYAGQSFMEYVLDKFIQLAGTEMHWLLELTAFQSVLRHARDECENCMFAARIVSKLKSYVRGHIVSILTEPAITWAARTNRYIDFDDYPTRKFANSYDEMRYAERIASKTFWKMLKFENYDDRFAFPDKKFFNSTVADLGEHLYPFQTQKNATIGHVELTDILLEINQYNSHTDSTSPRFGFRKLAGATLIEARGMNLLSTAGIIEEGSTAVFLNPMDLFQEVRSYLTDIGEIMANNSRHEASFHVTDTLTCLTDSETKYLPLWAGGNDDGSGGVFTDQGIPDLEAGGFYTPGPAMHTESTVPSATSSFNLIASGFESTVQGASHRATGGYWTDIMSVNSGARLVAEENHASTTSEAQADTDNHSLTLDMSDDDLDNCFDTDSEDNNTVIMDSSVEETSERLEHIGLGVKAFPE</sequence>
<protein>
    <submittedName>
        <fullName evidence="1">Uncharacterized protein</fullName>
    </submittedName>
</protein>
<keyword evidence="2" id="KW-1185">Reference proteome</keyword>
<dbReference type="Proteomes" id="UP000188318">
    <property type="component" value="Unassembled WGS sequence"/>
</dbReference>
<reference evidence="2" key="1">
    <citation type="journal article" date="2017" name="Genome Biol.">
        <title>Comparative genomics reveals high biological diversity and specific adaptations in the industrially and medically important fungal genus Aspergillus.</title>
        <authorList>
            <person name="de Vries R.P."/>
            <person name="Riley R."/>
            <person name="Wiebenga A."/>
            <person name="Aguilar-Osorio G."/>
            <person name="Amillis S."/>
            <person name="Uchima C.A."/>
            <person name="Anderluh G."/>
            <person name="Asadollahi M."/>
            <person name="Askin M."/>
            <person name="Barry K."/>
            <person name="Battaglia E."/>
            <person name="Bayram O."/>
            <person name="Benocci T."/>
            <person name="Braus-Stromeyer S.A."/>
            <person name="Caldana C."/>
            <person name="Canovas D."/>
            <person name="Cerqueira G.C."/>
            <person name="Chen F."/>
            <person name="Chen W."/>
            <person name="Choi C."/>
            <person name="Clum A."/>
            <person name="Dos Santos R.A."/>
            <person name="Damasio A.R."/>
            <person name="Diallinas G."/>
            <person name="Emri T."/>
            <person name="Fekete E."/>
            <person name="Flipphi M."/>
            <person name="Freyberg S."/>
            <person name="Gallo A."/>
            <person name="Gournas C."/>
            <person name="Habgood R."/>
            <person name="Hainaut M."/>
            <person name="Harispe M.L."/>
            <person name="Henrissat B."/>
            <person name="Hilden K.S."/>
            <person name="Hope R."/>
            <person name="Hossain A."/>
            <person name="Karabika E."/>
            <person name="Karaffa L."/>
            <person name="Karanyi Z."/>
            <person name="Krasevec N."/>
            <person name="Kuo A."/>
            <person name="Kusch H."/>
            <person name="LaButti K."/>
            <person name="Lagendijk E.L."/>
            <person name="Lapidus A."/>
            <person name="Levasseur A."/>
            <person name="Lindquist E."/>
            <person name="Lipzen A."/>
            <person name="Logrieco A.F."/>
            <person name="MacCabe A."/>
            <person name="Maekelae M.R."/>
            <person name="Malavazi I."/>
            <person name="Melin P."/>
            <person name="Meyer V."/>
            <person name="Mielnichuk N."/>
            <person name="Miskei M."/>
            <person name="Molnar A.P."/>
            <person name="Mule G."/>
            <person name="Ngan C.Y."/>
            <person name="Orejas M."/>
            <person name="Orosz E."/>
            <person name="Ouedraogo J.P."/>
            <person name="Overkamp K.M."/>
            <person name="Park H.-S."/>
            <person name="Perrone G."/>
            <person name="Piumi F."/>
            <person name="Punt P.J."/>
            <person name="Ram A.F."/>
            <person name="Ramon A."/>
            <person name="Rauscher S."/>
            <person name="Record E."/>
            <person name="Riano-Pachon D.M."/>
            <person name="Robert V."/>
            <person name="Roehrig J."/>
            <person name="Ruller R."/>
            <person name="Salamov A."/>
            <person name="Salih N.S."/>
            <person name="Samson R.A."/>
            <person name="Sandor E."/>
            <person name="Sanguinetti M."/>
            <person name="Schuetze T."/>
            <person name="Sepcic K."/>
            <person name="Shelest E."/>
            <person name="Sherlock G."/>
            <person name="Sophianopoulou V."/>
            <person name="Squina F.M."/>
            <person name="Sun H."/>
            <person name="Susca A."/>
            <person name="Todd R.B."/>
            <person name="Tsang A."/>
            <person name="Unkles S.E."/>
            <person name="van de Wiele N."/>
            <person name="van Rossen-Uffink D."/>
            <person name="Oliveira J.V."/>
            <person name="Vesth T.C."/>
            <person name="Visser J."/>
            <person name="Yu J.-H."/>
            <person name="Zhou M."/>
            <person name="Andersen M.R."/>
            <person name="Archer D.B."/>
            <person name="Baker S.E."/>
            <person name="Benoit I."/>
            <person name="Brakhage A.A."/>
            <person name="Braus G.H."/>
            <person name="Fischer R."/>
            <person name="Frisvad J.C."/>
            <person name="Goldman G.H."/>
            <person name="Houbraken J."/>
            <person name="Oakley B."/>
            <person name="Pocsi I."/>
            <person name="Scazzocchio C."/>
            <person name="Seiboth B."/>
            <person name="vanKuyk P.A."/>
            <person name="Wortman J."/>
            <person name="Dyer P.S."/>
            <person name="Grigoriev I.V."/>
        </authorList>
    </citation>
    <scope>NUCLEOTIDE SEQUENCE [LARGE SCALE GENOMIC DNA]</scope>
    <source>
        <strain evidence="2">ITEM 5010</strain>
    </source>
</reference>
<organism evidence="1 2">
    <name type="scientific">Aspergillus carbonarius (strain ITEM 5010)</name>
    <dbReference type="NCBI Taxonomy" id="602072"/>
    <lineage>
        <taxon>Eukaryota</taxon>
        <taxon>Fungi</taxon>
        <taxon>Dikarya</taxon>
        <taxon>Ascomycota</taxon>
        <taxon>Pezizomycotina</taxon>
        <taxon>Eurotiomycetes</taxon>
        <taxon>Eurotiomycetidae</taxon>
        <taxon>Eurotiales</taxon>
        <taxon>Aspergillaceae</taxon>
        <taxon>Aspergillus</taxon>
        <taxon>Aspergillus subgen. Circumdati</taxon>
    </lineage>
</organism>
<accession>A0A1R3S1V4</accession>
<name>A0A1R3S1V4_ASPC5</name>
<dbReference type="AlphaFoldDB" id="A0A1R3S1V4"/>
<dbReference type="EMBL" id="KV907493">
    <property type="protein sequence ID" value="OOG00672.1"/>
    <property type="molecule type" value="Genomic_DNA"/>
</dbReference>
<dbReference type="OMA" id="TELSCPM"/>